<organism evidence="5 6">
    <name type="scientific">Macleaya cordata</name>
    <name type="common">Five-seeded plume-poppy</name>
    <name type="synonym">Bocconia cordata</name>
    <dbReference type="NCBI Taxonomy" id="56857"/>
    <lineage>
        <taxon>Eukaryota</taxon>
        <taxon>Viridiplantae</taxon>
        <taxon>Streptophyta</taxon>
        <taxon>Embryophyta</taxon>
        <taxon>Tracheophyta</taxon>
        <taxon>Spermatophyta</taxon>
        <taxon>Magnoliopsida</taxon>
        <taxon>Ranunculales</taxon>
        <taxon>Papaveraceae</taxon>
        <taxon>Papaveroideae</taxon>
        <taxon>Macleaya</taxon>
    </lineage>
</organism>
<evidence type="ECO:0000256" key="2">
    <source>
        <dbReference type="ARBA" id="ARBA00022737"/>
    </source>
</evidence>
<gene>
    <name evidence="5" type="ORF">BVC80_1591g73</name>
</gene>
<feature type="compositionally biased region" description="Low complexity" evidence="4">
    <location>
        <begin position="119"/>
        <end position="132"/>
    </location>
</feature>
<dbReference type="InterPro" id="IPR036322">
    <property type="entry name" value="WD40_repeat_dom_sf"/>
</dbReference>
<feature type="region of interest" description="Disordered" evidence="4">
    <location>
        <begin position="113"/>
        <end position="132"/>
    </location>
</feature>
<sequence length="549" mass="59100">MINNNSNGMISSSSTNAQSPGLKTYFKTPEGRYKLQYEKIHPTGLLHYAHGKAVTQVTLANLKEKPAQLPPTPTSSSSASSGVRLAAARFLGGSNGSRALSFVGGNGSSKTLTGNGRIASMGSSSTSNSPATSNYDGKGTYLIFNVGDTIFISDLNSQDKDPIKSIHFSNSNPVCHAFDPEAKDGHDLIIGLNSGDVYSVSLRQQLQDVGKKLVGAHHYNKDGSCKLLVVFSRCTSIAWVPEGDSTFVVAHADGNLYVYEKCKDGAADSSFPVIRDQTQFSVAHARSSKSNPIARWHICQGSINSISFSADGTYLATVGRDGSYLRVFDYSREQLICGGKSYYGALLCCAWSTDGKYILAGGEDDLVQVWSMDDRKVVAWGEGHNSWVSGVSFDSYWSSPTSDGTGENVMYRFGSVGQDTQLLLWDLVLDELVVPLRRPPGGSPTFSTGSQSSHWDNISPVGTLQPAPSMRDVPKLSPVVAHRVHTEPLSGLIFTQESVLTVCREGHVKIWMRPGYGESQPSNSESMLSTSSKDKPPLLSKVGSSSYKQ</sequence>
<dbReference type="EMBL" id="MVGT01002031">
    <property type="protein sequence ID" value="OVA10162.1"/>
    <property type="molecule type" value="Genomic_DNA"/>
</dbReference>
<reference evidence="5 6" key="1">
    <citation type="journal article" date="2017" name="Mol. Plant">
        <title>The Genome of Medicinal Plant Macleaya cordata Provides New Insights into Benzylisoquinoline Alkaloids Metabolism.</title>
        <authorList>
            <person name="Liu X."/>
            <person name="Liu Y."/>
            <person name="Huang P."/>
            <person name="Ma Y."/>
            <person name="Qing Z."/>
            <person name="Tang Q."/>
            <person name="Cao H."/>
            <person name="Cheng P."/>
            <person name="Zheng Y."/>
            <person name="Yuan Z."/>
            <person name="Zhou Y."/>
            <person name="Liu J."/>
            <person name="Tang Z."/>
            <person name="Zhuo Y."/>
            <person name="Zhang Y."/>
            <person name="Yu L."/>
            <person name="Huang J."/>
            <person name="Yang P."/>
            <person name="Peng Q."/>
            <person name="Zhang J."/>
            <person name="Jiang W."/>
            <person name="Zhang Z."/>
            <person name="Lin K."/>
            <person name="Ro D.K."/>
            <person name="Chen X."/>
            <person name="Xiong X."/>
            <person name="Shang Y."/>
            <person name="Huang S."/>
            <person name="Zeng J."/>
        </authorList>
    </citation>
    <scope>NUCLEOTIDE SEQUENCE [LARGE SCALE GENOMIC DNA]</scope>
    <source>
        <strain evidence="6">cv. BLH2017</strain>
        <tissue evidence="5">Root</tissue>
    </source>
</reference>
<comment type="caution">
    <text evidence="5">The sequence shown here is derived from an EMBL/GenBank/DDBJ whole genome shotgun (WGS) entry which is preliminary data.</text>
</comment>
<dbReference type="SUPFAM" id="SSF50978">
    <property type="entry name" value="WD40 repeat-like"/>
    <property type="match status" value="1"/>
</dbReference>
<name>A0A200QIA1_MACCD</name>
<dbReference type="Pfam" id="PF00400">
    <property type="entry name" value="WD40"/>
    <property type="match status" value="2"/>
</dbReference>
<dbReference type="Gene3D" id="2.130.10.10">
    <property type="entry name" value="YVTN repeat-like/Quinoprotein amine dehydrogenase"/>
    <property type="match status" value="1"/>
</dbReference>
<dbReference type="PANTHER" id="PTHR14107">
    <property type="entry name" value="WD REPEAT PROTEIN"/>
    <property type="match status" value="1"/>
</dbReference>
<feature type="region of interest" description="Disordered" evidence="4">
    <location>
        <begin position="513"/>
        <end position="549"/>
    </location>
</feature>
<evidence type="ECO:0000256" key="3">
    <source>
        <dbReference type="PROSITE-ProRule" id="PRU00221"/>
    </source>
</evidence>
<feature type="compositionally biased region" description="Polar residues" evidence="4">
    <location>
        <begin position="519"/>
        <end position="531"/>
    </location>
</feature>
<proteinExistence type="predicted"/>
<dbReference type="PANTHER" id="PTHR14107:SF16">
    <property type="entry name" value="AT02583P"/>
    <property type="match status" value="1"/>
</dbReference>
<keyword evidence="6" id="KW-1185">Reference proteome</keyword>
<dbReference type="InterPro" id="IPR015943">
    <property type="entry name" value="WD40/YVTN_repeat-like_dom_sf"/>
</dbReference>
<feature type="compositionally biased region" description="Low complexity" evidence="4">
    <location>
        <begin position="1"/>
        <end position="16"/>
    </location>
</feature>
<evidence type="ECO:0000256" key="1">
    <source>
        <dbReference type="ARBA" id="ARBA00022574"/>
    </source>
</evidence>
<accession>A0A200QIA1</accession>
<dbReference type="OrthoDB" id="3367at2759"/>
<keyword evidence="2" id="KW-0677">Repeat</keyword>
<dbReference type="InParanoid" id="A0A200QIA1"/>
<dbReference type="AlphaFoldDB" id="A0A200QIA1"/>
<evidence type="ECO:0000313" key="5">
    <source>
        <dbReference type="EMBL" id="OVA10162.1"/>
    </source>
</evidence>
<dbReference type="InterPro" id="IPR001680">
    <property type="entry name" value="WD40_rpt"/>
</dbReference>
<evidence type="ECO:0000313" key="6">
    <source>
        <dbReference type="Proteomes" id="UP000195402"/>
    </source>
</evidence>
<dbReference type="SMART" id="SM00320">
    <property type="entry name" value="WD40"/>
    <property type="match status" value="5"/>
</dbReference>
<evidence type="ECO:0000256" key="4">
    <source>
        <dbReference type="SAM" id="MobiDB-lite"/>
    </source>
</evidence>
<dbReference type="Proteomes" id="UP000195402">
    <property type="component" value="Unassembled WGS sequence"/>
</dbReference>
<feature type="region of interest" description="Disordered" evidence="4">
    <location>
        <begin position="1"/>
        <end position="23"/>
    </location>
</feature>
<protein>
    <submittedName>
        <fullName evidence="5">WD40 repeat</fullName>
    </submittedName>
</protein>
<dbReference type="FunCoup" id="A0A200QIA1">
    <property type="interactions" value="3334"/>
</dbReference>
<dbReference type="InterPro" id="IPR051362">
    <property type="entry name" value="WD_repeat_creC_regulators"/>
</dbReference>
<dbReference type="PROSITE" id="PS50082">
    <property type="entry name" value="WD_REPEATS_2"/>
    <property type="match status" value="1"/>
</dbReference>
<feature type="repeat" description="WD" evidence="3">
    <location>
        <begin position="339"/>
        <end position="380"/>
    </location>
</feature>
<dbReference type="STRING" id="56857.A0A200QIA1"/>
<keyword evidence="1 3" id="KW-0853">WD repeat</keyword>
<dbReference type="OMA" id="KVAFDPY"/>